<keyword evidence="2" id="KW-1185">Reference proteome</keyword>
<proteinExistence type="predicted"/>
<dbReference type="OrthoDB" id="770510at2"/>
<gene>
    <name evidence="1" type="ORF">SAMN05660293_02684</name>
</gene>
<dbReference type="RefSeq" id="WP_082215140.1">
    <property type="nucleotide sequence ID" value="NZ_FUZA01000002.1"/>
</dbReference>
<protein>
    <submittedName>
        <fullName evidence="1">Uncharacterized protein</fullName>
    </submittedName>
</protein>
<dbReference type="STRING" id="651661.SAMN05660293_02684"/>
<evidence type="ECO:0000313" key="2">
    <source>
        <dbReference type="Proteomes" id="UP000190897"/>
    </source>
</evidence>
<name>A0A1T5EQD7_9BACT</name>
<dbReference type="EMBL" id="FUZA01000002">
    <property type="protein sequence ID" value="SKB86157.1"/>
    <property type="molecule type" value="Genomic_DNA"/>
</dbReference>
<evidence type="ECO:0000313" key="1">
    <source>
        <dbReference type="EMBL" id="SKB86157.1"/>
    </source>
</evidence>
<dbReference type="Proteomes" id="UP000190897">
    <property type="component" value="Unassembled WGS sequence"/>
</dbReference>
<sequence>MKIGEKLLKKLTKKYGPEQMVHQKFERYDISFKTDEEGNPVLLFIGTRREDGQIKGERFGRVLIRDKDGKILKDHWDNKGKS</sequence>
<organism evidence="1 2">
    <name type="scientific">Dyadobacter psychrophilus</name>
    <dbReference type="NCBI Taxonomy" id="651661"/>
    <lineage>
        <taxon>Bacteria</taxon>
        <taxon>Pseudomonadati</taxon>
        <taxon>Bacteroidota</taxon>
        <taxon>Cytophagia</taxon>
        <taxon>Cytophagales</taxon>
        <taxon>Spirosomataceae</taxon>
        <taxon>Dyadobacter</taxon>
    </lineage>
</organism>
<dbReference type="AlphaFoldDB" id="A0A1T5EQD7"/>
<accession>A0A1T5EQD7</accession>
<reference evidence="2" key="1">
    <citation type="submission" date="2017-02" db="EMBL/GenBank/DDBJ databases">
        <authorList>
            <person name="Varghese N."/>
            <person name="Submissions S."/>
        </authorList>
    </citation>
    <scope>NUCLEOTIDE SEQUENCE [LARGE SCALE GENOMIC DNA]</scope>
    <source>
        <strain evidence="2">DSM 22270</strain>
    </source>
</reference>